<proteinExistence type="predicted"/>
<feature type="compositionally biased region" description="Low complexity" evidence="1">
    <location>
        <begin position="44"/>
        <end position="65"/>
    </location>
</feature>
<feature type="signal peptide" evidence="2">
    <location>
        <begin position="1"/>
        <end position="18"/>
    </location>
</feature>
<reference evidence="3 4" key="1">
    <citation type="submission" date="2015-06" db="EMBL/GenBank/DDBJ databases">
        <title>Draft genome of the ant-associated black yeast Phialophora attae CBS 131958.</title>
        <authorList>
            <person name="Moreno L.F."/>
            <person name="Stielow B.J."/>
            <person name="de Hoog S."/>
            <person name="Vicente V.A."/>
            <person name="Weiss V.A."/>
            <person name="de Vries M."/>
            <person name="Cruz L.M."/>
            <person name="Souza E.M."/>
        </authorList>
    </citation>
    <scope>NUCLEOTIDE SEQUENCE [LARGE SCALE GENOMIC DNA]</scope>
    <source>
        <strain evidence="3 4">CBS 131958</strain>
    </source>
</reference>
<dbReference type="EMBL" id="LFJN01000015">
    <property type="protein sequence ID" value="KPI39419.1"/>
    <property type="molecule type" value="Genomic_DNA"/>
</dbReference>
<dbReference type="GeneID" id="28737289"/>
<feature type="region of interest" description="Disordered" evidence="1">
    <location>
        <begin position="43"/>
        <end position="65"/>
    </location>
</feature>
<keyword evidence="2" id="KW-0732">Signal</keyword>
<evidence type="ECO:0000313" key="4">
    <source>
        <dbReference type="Proteomes" id="UP000038010"/>
    </source>
</evidence>
<comment type="caution">
    <text evidence="3">The sequence shown here is derived from an EMBL/GenBank/DDBJ whole genome shotgun (WGS) entry which is preliminary data.</text>
</comment>
<gene>
    <name evidence="3" type="ORF">AB675_5215</name>
</gene>
<dbReference type="RefSeq" id="XP_017999382.1">
    <property type="nucleotide sequence ID" value="XM_018145409.1"/>
</dbReference>
<organism evidence="3 4">
    <name type="scientific">Cyphellophora attinorum</name>
    <dbReference type="NCBI Taxonomy" id="1664694"/>
    <lineage>
        <taxon>Eukaryota</taxon>
        <taxon>Fungi</taxon>
        <taxon>Dikarya</taxon>
        <taxon>Ascomycota</taxon>
        <taxon>Pezizomycotina</taxon>
        <taxon>Eurotiomycetes</taxon>
        <taxon>Chaetothyriomycetidae</taxon>
        <taxon>Chaetothyriales</taxon>
        <taxon>Cyphellophoraceae</taxon>
        <taxon>Cyphellophora</taxon>
    </lineage>
</organism>
<dbReference type="AlphaFoldDB" id="A0A0N0NLT7"/>
<protein>
    <submittedName>
        <fullName evidence="3">Uncharacterized protein</fullName>
    </submittedName>
</protein>
<evidence type="ECO:0000256" key="1">
    <source>
        <dbReference type="SAM" id="MobiDB-lite"/>
    </source>
</evidence>
<dbReference type="VEuPathDB" id="FungiDB:AB675_5215"/>
<name>A0A0N0NLT7_9EURO</name>
<dbReference type="Proteomes" id="UP000038010">
    <property type="component" value="Unassembled WGS sequence"/>
</dbReference>
<evidence type="ECO:0000256" key="2">
    <source>
        <dbReference type="SAM" id="SignalP"/>
    </source>
</evidence>
<accession>A0A0N0NLT7</accession>
<evidence type="ECO:0000313" key="3">
    <source>
        <dbReference type="EMBL" id="KPI39419.1"/>
    </source>
</evidence>
<sequence length="194" mass="20022">MRTTDLITIVAFAGTSLAAPWSDAGGYGQYAPYASYGTYGKSPAASSTSRASTSRASTSRASTSRASKAIATSRSSSISTLVDFSGYSDANCGALVGTFTVGRSTDLTDSCFDTKVPVKYVKITRVDPAFLQDGQPWYFRAAKQGGSADCSSFGEAGKDHAFIALADKSQAAGQCVELSAVGDGATEFDLSTAM</sequence>
<feature type="chain" id="PRO_5005856892" evidence="2">
    <location>
        <begin position="19"/>
        <end position="194"/>
    </location>
</feature>
<keyword evidence="4" id="KW-1185">Reference proteome</keyword>